<dbReference type="InterPro" id="IPR006379">
    <property type="entry name" value="HAD-SF_hydro_IIB"/>
</dbReference>
<dbReference type="PANTHER" id="PTHR10000:SF53">
    <property type="entry name" value="5-AMINO-6-(5-PHOSPHO-D-RIBITYLAMINO)URACIL PHOSPHATASE YBJI-RELATED"/>
    <property type="match status" value="1"/>
</dbReference>
<dbReference type="InterPro" id="IPR000150">
    <property type="entry name" value="Cof"/>
</dbReference>
<dbReference type="Gene3D" id="3.40.50.1000">
    <property type="entry name" value="HAD superfamily/HAD-like"/>
    <property type="match status" value="1"/>
</dbReference>
<keyword evidence="1" id="KW-0378">Hydrolase</keyword>
<comment type="caution">
    <text evidence="1">The sequence shown here is derived from an EMBL/GenBank/DDBJ whole genome shotgun (WGS) entry which is preliminary data.</text>
</comment>
<dbReference type="InterPro" id="IPR036412">
    <property type="entry name" value="HAD-like_sf"/>
</dbReference>
<dbReference type="EC" id="3.1.3.-" evidence="1"/>
<dbReference type="Pfam" id="PF08282">
    <property type="entry name" value="Hydrolase_3"/>
    <property type="match status" value="1"/>
</dbReference>
<dbReference type="EMBL" id="JBHTOC010000010">
    <property type="protein sequence ID" value="MFD1430146.1"/>
    <property type="molecule type" value="Genomic_DNA"/>
</dbReference>
<keyword evidence="2" id="KW-1185">Reference proteome</keyword>
<sequence length="263" mass="28615">MIKLFAADMDGTFLRPSQDFDEARFARIQEAMRKNGQIFVAASGNQKPRLQRIFKNFPATYFVAENGGVVAGPDQTYAINAFSDDIAKKLIELVMPLPDCHLLLATPDMSYMLSREPAAVIAGQHEWCPHLTVVDDFIPVAHQVVKVMVNCRAEDTEPLMARWQREMAAFANPTSSGRGDIDIIPKGVDKASGLRELGKALGISEAEMCTYGDGGNDISMLDAAGRAVVMANGSETVKRHADVIAPSNQDQGVLSDMMQVLGL</sequence>
<dbReference type="RefSeq" id="WP_203626355.1">
    <property type="nucleotide sequence ID" value="NZ_BOLQ01000004.1"/>
</dbReference>
<protein>
    <submittedName>
        <fullName evidence="1">Cof-type HAD-IIB family hydrolase</fullName>
        <ecNumber evidence="1">3.1.3.-</ecNumber>
    </submittedName>
</protein>
<dbReference type="SFLD" id="SFLDG01140">
    <property type="entry name" value="C2.B:_Phosphomannomutase_and_P"/>
    <property type="match status" value="1"/>
</dbReference>
<dbReference type="SUPFAM" id="SSF56784">
    <property type="entry name" value="HAD-like"/>
    <property type="match status" value="1"/>
</dbReference>
<dbReference type="CDD" id="cd07518">
    <property type="entry name" value="HAD_YbiV-Like"/>
    <property type="match status" value="1"/>
</dbReference>
<evidence type="ECO:0000313" key="2">
    <source>
        <dbReference type="Proteomes" id="UP001597196"/>
    </source>
</evidence>
<dbReference type="NCBIfam" id="TIGR01484">
    <property type="entry name" value="HAD-SF-IIB"/>
    <property type="match status" value="1"/>
</dbReference>
<dbReference type="GO" id="GO:0016787">
    <property type="term" value="F:hydrolase activity"/>
    <property type="evidence" value="ECO:0007669"/>
    <property type="project" value="UniProtKB-KW"/>
</dbReference>
<dbReference type="PANTHER" id="PTHR10000">
    <property type="entry name" value="PHOSPHOSERINE PHOSPHATASE"/>
    <property type="match status" value="1"/>
</dbReference>
<organism evidence="1 2">
    <name type="scientific">Lacticaseibacillus mingshuiensis</name>
    <dbReference type="NCBI Taxonomy" id="2799574"/>
    <lineage>
        <taxon>Bacteria</taxon>
        <taxon>Bacillati</taxon>
        <taxon>Bacillota</taxon>
        <taxon>Bacilli</taxon>
        <taxon>Lactobacillales</taxon>
        <taxon>Lactobacillaceae</taxon>
        <taxon>Lacticaseibacillus</taxon>
    </lineage>
</organism>
<evidence type="ECO:0000313" key="1">
    <source>
        <dbReference type="EMBL" id="MFD1430146.1"/>
    </source>
</evidence>
<dbReference type="SFLD" id="SFLDS00003">
    <property type="entry name" value="Haloacid_Dehalogenase"/>
    <property type="match status" value="1"/>
</dbReference>
<reference evidence="2" key="1">
    <citation type="journal article" date="2019" name="Int. J. Syst. Evol. Microbiol.">
        <title>The Global Catalogue of Microorganisms (GCM) 10K type strain sequencing project: providing services to taxonomists for standard genome sequencing and annotation.</title>
        <authorList>
            <consortium name="The Broad Institute Genomics Platform"/>
            <consortium name="The Broad Institute Genome Sequencing Center for Infectious Disease"/>
            <person name="Wu L."/>
            <person name="Ma J."/>
        </authorList>
    </citation>
    <scope>NUCLEOTIDE SEQUENCE [LARGE SCALE GENOMIC DNA]</scope>
    <source>
        <strain evidence="2">CCM 8980</strain>
    </source>
</reference>
<dbReference type="Gene3D" id="3.30.1240.10">
    <property type="match status" value="1"/>
</dbReference>
<dbReference type="InterPro" id="IPR023214">
    <property type="entry name" value="HAD_sf"/>
</dbReference>
<accession>A0ABW4CJS5</accession>
<gene>
    <name evidence="1" type="ORF">ACFQ4P_07800</name>
</gene>
<dbReference type="Proteomes" id="UP001597196">
    <property type="component" value="Unassembled WGS sequence"/>
</dbReference>
<proteinExistence type="predicted"/>
<name>A0ABW4CJS5_9LACO</name>
<dbReference type="NCBIfam" id="TIGR00099">
    <property type="entry name" value="Cof-subfamily"/>
    <property type="match status" value="1"/>
</dbReference>